<evidence type="ECO:0000256" key="1">
    <source>
        <dbReference type="SAM" id="Phobius"/>
    </source>
</evidence>
<gene>
    <name evidence="2" type="ORF">AXW67_22735</name>
</gene>
<proteinExistence type="predicted"/>
<feature type="transmembrane region" description="Helical" evidence="1">
    <location>
        <begin position="221"/>
        <end position="244"/>
    </location>
</feature>
<evidence type="ECO:0000313" key="2">
    <source>
        <dbReference type="EMBL" id="OAF11624.1"/>
    </source>
</evidence>
<feature type="transmembrane region" description="Helical" evidence="1">
    <location>
        <begin position="169"/>
        <end position="189"/>
    </location>
</feature>
<dbReference type="AlphaFoldDB" id="A0A176YXL6"/>
<accession>A0A176YXL6</accession>
<organism evidence="2 3">
    <name type="scientific">Bradyrhizobium neotropicale</name>
    <dbReference type="NCBI Taxonomy" id="1497615"/>
    <lineage>
        <taxon>Bacteria</taxon>
        <taxon>Pseudomonadati</taxon>
        <taxon>Pseudomonadota</taxon>
        <taxon>Alphaproteobacteria</taxon>
        <taxon>Hyphomicrobiales</taxon>
        <taxon>Nitrobacteraceae</taxon>
        <taxon>Bradyrhizobium</taxon>
    </lineage>
</organism>
<protein>
    <recommendedName>
        <fullName evidence="4">TIGR04222 domain-containing membrane protein</fullName>
    </recommendedName>
</protein>
<evidence type="ECO:0000313" key="3">
    <source>
        <dbReference type="Proteomes" id="UP000077173"/>
    </source>
</evidence>
<dbReference type="EMBL" id="LSEF01000089">
    <property type="protein sequence ID" value="OAF11624.1"/>
    <property type="molecule type" value="Genomic_DNA"/>
</dbReference>
<keyword evidence="1" id="KW-1133">Transmembrane helix</keyword>
<dbReference type="InterPro" id="IPR026467">
    <property type="entry name" value="Ser/Gly_Cys_C_dom"/>
</dbReference>
<dbReference type="RefSeq" id="WP_063680637.1">
    <property type="nucleotide sequence ID" value="NZ_LSEF01000089.1"/>
</dbReference>
<feature type="transmembrane region" description="Helical" evidence="1">
    <location>
        <begin position="146"/>
        <end position="163"/>
    </location>
</feature>
<dbReference type="GeneID" id="32580634"/>
<dbReference type="Proteomes" id="UP000077173">
    <property type="component" value="Unassembled WGS sequence"/>
</dbReference>
<reference evidence="2 3" key="1">
    <citation type="submission" date="2016-02" db="EMBL/GenBank/DDBJ databases">
        <title>Draft genome sequence of the strain BR 10247T Bradyrhizobium neotropicale isolated from nodules of Centrolobium paraense.</title>
        <authorList>
            <person name="Simoes-Araujo J.L."/>
            <person name="Barauna A.C."/>
            <person name="Silva K."/>
            <person name="Zilli J.E."/>
        </authorList>
    </citation>
    <scope>NUCLEOTIDE SEQUENCE [LARGE SCALE GENOMIC DNA]</scope>
    <source>
        <strain evidence="2 3">BR 10247</strain>
    </source>
</reference>
<name>A0A176YXL6_9BRAD</name>
<evidence type="ECO:0008006" key="4">
    <source>
        <dbReference type="Google" id="ProtNLM"/>
    </source>
</evidence>
<feature type="transmembrane region" description="Helical" evidence="1">
    <location>
        <begin position="12"/>
        <end position="31"/>
    </location>
</feature>
<sequence length="272" mass="28521">MTLNPFDWTAGPFLTFYLTMAAIVFLAGYSLRLRIGPAAHAARKLNALELAYLSGGARRVGDAALLSLMSANAASIGLRDHRITVTDQTPLGTMMGRPTHLPVEPGMTRQQFQTAVRPLVERIQTRLQDIGYCPTDEQMLSFRMTFLPFVMLLIGTGFIKAAVGEARHHPIGILVILLMLTAFAGFLLAQRPTRTRAGADVLEKYKSSHARASRAPLDHELVLAVALSGAVVLSGTPYASVYAASKTMSGSGDGGGGCGGGGGGGGGCGGCS</sequence>
<keyword evidence="1" id="KW-0812">Transmembrane</keyword>
<keyword evidence="3" id="KW-1185">Reference proteome</keyword>
<comment type="caution">
    <text evidence="2">The sequence shown here is derived from an EMBL/GenBank/DDBJ whole genome shotgun (WGS) entry which is preliminary data.</text>
</comment>
<dbReference type="NCBIfam" id="TIGR04222">
    <property type="entry name" value="near_uncomplex"/>
    <property type="match status" value="1"/>
</dbReference>
<keyword evidence="1" id="KW-0472">Membrane</keyword>